<dbReference type="EMBL" id="CAJVPW010077853">
    <property type="protein sequence ID" value="CAG8799159.1"/>
    <property type="molecule type" value="Genomic_DNA"/>
</dbReference>
<name>A0ACA9RNL1_9GLOM</name>
<accession>A0ACA9RNL1</accession>
<gene>
    <name evidence="1" type="ORF">SPELUC_LOCUS17904</name>
</gene>
<keyword evidence="2" id="KW-1185">Reference proteome</keyword>
<evidence type="ECO:0000313" key="2">
    <source>
        <dbReference type="Proteomes" id="UP000789366"/>
    </source>
</evidence>
<protein>
    <submittedName>
        <fullName evidence="1">328_t:CDS:1</fullName>
    </submittedName>
</protein>
<evidence type="ECO:0000313" key="1">
    <source>
        <dbReference type="EMBL" id="CAG8799159.1"/>
    </source>
</evidence>
<reference evidence="1" key="1">
    <citation type="submission" date="2021-06" db="EMBL/GenBank/DDBJ databases">
        <authorList>
            <person name="Kallberg Y."/>
            <person name="Tangrot J."/>
            <person name="Rosling A."/>
        </authorList>
    </citation>
    <scope>NUCLEOTIDE SEQUENCE</scope>
    <source>
        <strain evidence="1">28 12/20/2015</strain>
    </source>
</reference>
<feature type="non-terminal residue" evidence="1">
    <location>
        <position position="157"/>
    </location>
</feature>
<sequence>NYPKKLLLSLENKKNKKLIDLKNIILEIEKKINTEKISQDLKDNGKIYIIIENEKCFGEKTKTRLQKLRINRLDNVLEFENIKKNIIIISDKYDYDKFDKRKIKSVLPDDLKYDLNKILLEKKKITDIQLEFKNINDWNEELIEKLENHYKPMKDHL</sequence>
<feature type="non-terminal residue" evidence="1">
    <location>
        <position position="1"/>
    </location>
</feature>
<comment type="caution">
    <text evidence="1">The sequence shown here is derived from an EMBL/GenBank/DDBJ whole genome shotgun (WGS) entry which is preliminary data.</text>
</comment>
<proteinExistence type="predicted"/>
<organism evidence="1 2">
    <name type="scientific">Cetraspora pellucida</name>
    <dbReference type="NCBI Taxonomy" id="1433469"/>
    <lineage>
        <taxon>Eukaryota</taxon>
        <taxon>Fungi</taxon>
        <taxon>Fungi incertae sedis</taxon>
        <taxon>Mucoromycota</taxon>
        <taxon>Glomeromycotina</taxon>
        <taxon>Glomeromycetes</taxon>
        <taxon>Diversisporales</taxon>
        <taxon>Gigasporaceae</taxon>
        <taxon>Cetraspora</taxon>
    </lineage>
</organism>
<dbReference type="Proteomes" id="UP000789366">
    <property type="component" value="Unassembled WGS sequence"/>
</dbReference>